<protein>
    <submittedName>
        <fullName evidence="3">Class I SAM-dependent methyltransferase</fullName>
    </submittedName>
</protein>
<dbReference type="InterPro" id="IPR041698">
    <property type="entry name" value="Methyltransf_25"/>
</dbReference>
<keyword evidence="3" id="KW-0808">Transferase</keyword>
<feature type="domain" description="Methyltransferase" evidence="2">
    <location>
        <begin position="64"/>
        <end position="147"/>
    </location>
</feature>
<dbReference type="GO" id="GO:0032259">
    <property type="term" value="P:methylation"/>
    <property type="evidence" value="ECO:0007669"/>
    <property type="project" value="UniProtKB-KW"/>
</dbReference>
<dbReference type="Gene3D" id="3.40.50.150">
    <property type="entry name" value="Vaccinia Virus protein VP39"/>
    <property type="match status" value="1"/>
</dbReference>
<evidence type="ECO:0000313" key="3">
    <source>
        <dbReference type="EMBL" id="GAA3902840.1"/>
    </source>
</evidence>
<dbReference type="GO" id="GO:0008168">
    <property type="term" value="F:methyltransferase activity"/>
    <property type="evidence" value="ECO:0007669"/>
    <property type="project" value="UniProtKB-KW"/>
</dbReference>
<gene>
    <name evidence="3" type="ORF">GCM10022405_30070</name>
</gene>
<dbReference type="PANTHER" id="PTHR43667">
    <property type="entry name" value="CYCLOPROPANE-FATTY-ACYL-PHOSPHOLIPID SYNTHASE"/>
    <property type="match status" value="1"/>
</dbReference>
<dbReference type="PANTHER" id="PTHR43667:SF2">
    <property type="entry name" value="FATTY ACID C-METHYL TRANSFERASE"/>
    <property type="match status" value="1"/>
</dbReference>
<dbReference type="CDD" id="cd02440">
    <property type="entry name" value="AdoMet_MTases"/>
    <property type="match status" value="1"/>
</dbReference>
<accession>A0ABP7LMX0</accession>
<dbReference type="SUPFAM" id="SSF53335">
    <property type="entry name" value="S-adenosyl-L-methionine-dependent methyltransferases"/>
    <property type="match status" value="1"/>
</dbReference>
<keyword evidence="4" id="KW-1185">Reference proteome</keyword>
<dbReference type="RefSeq" id="WP_346082088.1">
    <property type="nucleotide sequence ID" value="NZ_BAABDG010000007.1"/>
</dbReference>
<dbReference type="Pfam" id="PF13649">
    <property type="entry name" value="Methyltransf_25"/>
    <property type="match status" value="1"/>
</dbReference>
<evidence type="ECO:0000313" key="4">
    <source>
        <dbReference type="Proteomes" id="UP001499994"/>
    </source>
</evidence>
<comment type="caution">
    <text evidence="3">The sequence shown here is derived from an EMBL/GenBank/DDBJ whole genome shotgun (WGS) entry which is preliminary data.</text>
</comment>
<sequence length="272" mass="30926">MLIDDIDFATLYQQQMKLAKRTEKTPEHWDRRAEKMAQTCANPQDPYLAQLIARMDFTGVQTLLDMGCGPGSVCLNVADRLQRVYGLDYSSGMLAVARQRAQAQGIANATLLRKAWEDSWDDVPQCDIAVASRSTLVADLRQAMRKLNDKARLRVYTTHTVSPSFVDPAIQRALGRPVVELPNYAYAFNVLYQMGIQPRVDFIRGPNCQAQTDTFDAFLSAVAWSTGELNDEEKQRLFDYFTQCKHGPRPLVAPTRDWALLWWDRVDFEVAQ</sequence>
<dbReference type="Proteomes" id="UP001499994">
    <property type="component" value="Unassembled WGS sequence"/>
</dbReference>
<keyword evidence="1" id="KW-0949">S-adenosyl-L-methionine</keyword>
<name>A0ABP7LMX0_9GAMM</name>
<keyword evidence="3" id="KW-0489">Methyltransferase</keyword>
<proteinExistence type="predicted"/>
<dbReference type="InterPro" id="IPR050723">
    <property type="entry name" value="CFA/CMAS"/>
</dbReference>
<dbReference type="InterPro" id="IPR029063">
    <property type="entry name" value="SAM-dependent_MTases_sf"/>
</dbReference>
<evidence type="ECO:0000259" key="2">
    <source>
        <dbReference type="Pfam" id="PF13649"/>
    </source>
</evidence>
<reference evidence="4" key="1">
    <citation type="journal article" date="2019" name="Int. J. Syst. Evol. Microbiol.">
        <title>The Global Catalogue of Microorganisms (GCM) 10K type strain sequencing project: providing services to taxonomists for standard genome sequencing and annotation.</title>
        <authorList>
            <consortium name="The Broad Institute Genomics Platform"/>
            <consortium name="The Broad Institute Genome Sequencing Center for Infectious Disease"/>
            <person name="Wu L."/>
            <person name="Ma J."/>
        </authorList>
    </citation>
    <scope>NUCLEOTIDE SEQUENCE [LARGE SCALE GENOMIC DNA]</scope>
    <source>
        <strain evidence="4">JCM 17201</strain>
    </source>
</reference>
<evidence type="ECO:0000256" key="1">
    <source>
        <dbReference type="ARBA" id="ARBA00022691"/>
    </source>
</evidence>
<dbReference type="EMBL" id="BAABDG010000007">
    <property type="protein sequence ID" value="GAA3902840.1"/>
    <property type="molecule type" value="Genomic_DNA"/>
</dbReference>
<organism evidence="3 4">
    <name type="scientific">Gibbsiella dentisursi</name>
    <dbReference type="NCBI Taxonomy" id="796890"/>
    <lineage>
        <taxon>Bacteria</taxon>
        <taxon>Pseudomonadati</taxon>
        <taxon>Pseudomonadota</taxon>
        <taxon>Gammaproteobacteria</taxon>
        <taxon>Enterobacterales</taxon>
        <taxon>Yersiniaceae</taxon>
        <taxon>Gibbsiella</taxon>
    </lineage>
</organism>